<organism evidence="2 3">
    <name type="scientific">Porphyromonas catoniae ATCC 51270</name>
    <dbReference type="NCBI Taxonomy" id="887901"/>
    <lineage>
        <taxon>Bacteria</taxon>
        <taxon>Pseudomonadati</taxon>
        <taxon>Bacteroidota</taxon>
        <taxon>Bacteroidia</taxon>
        <taxon>Bacteroidales</taxon>
        <taxon>Porphyromonadaceae</taxon>
        <taxon>Porphyromonas</taxon>
    </lineage>
</organism>
<feature type="region of interest" description="Disordered" evidence="1">
    <location>
        <begin position="298"/>
        <end position="318"/>
    </location>
</feature>
<accession>Z4WW83</accession>
<keyword evidence="3" id="KW-1185">Reference proteome</keyword>
<dbReference type="EMBL" id="JDFF01000019">
    <property type="protein sequence ID" value="EWC92035.1"/>
    <property type="molecule type" value="Genomic_DNA"/>
</dbReference>
<dbReference type="PATRIC" id="fig|887901.3.peg.1076"/>
<comment type="caution">
    <text evidence="2">The sequence shown here is derived from an EMBL/GenBank/DDBJ whole genome shotgun (WGS) entry which is preliminary data.</text>
</comment>
<proteinExistence type="predicted"/>
<evidence type="ECO:0000313" key="3">
    <source>
        <dbReference type="Proteomes" id="UP000023482"/>
    </source>
</evidence>
<evidence type="ECO:0000256" key="1">
    <source>
        <dbReference type="SAM" id="MobiDB-lite"/>
    </source>
</evidence>
<sequence length="333" mass="37091">MTTIQWKNVSLTLLGLLTLIVVGCKQEELTDRTPLSGGKSSQLGSEELFFQYGGTDSLVHSVISQVRVIQDSADIVSRFVERGATPKWNDAIRVGVPGDVETLYVPVVYAGLKEILWVWRISTHPRIGTWSEFLTPESVPKEDRWIFDYFTQFTLKEKPKSGLSFTRTPENELRGFYKREDDGLYYCVNTYAGAEIPRRERSASISTPRLLDYKGTKCFLVPGPPSLGPGPRRPDAPPPGPGVTGPPPFCRFPTFPPLPPVPPTSPPAPIDPPVPPCDQMTLKMGGDLGDKVQDLTNYLNADPTDNRRERGYAEMTDGSFEARKGWCWEARSE</sequence>
<keyword evidence="2" id="KW-0449">Lipoprotein</keyword>
<dbReference type="PROSITE" id="PS51257">
    <property type="entry name" value="PROKAR_LIPOPROTEIN"/>
    <property type="match status" value="1"/>
</dbReference>
<feature type="compositionally biased region" description="Pro residues" evidence="1">
    <location>
        <begin position="236"/>
        <end position="247"/>
    </location>
</feature>
<feature type="region of interest" description="Disordered" evidence="1">
    <location>
        <begin position="223"/>
        <end position="247"/>
    </location>
</feature>
<dbReference type="Proteomes" id="UP000023482">
    <property type="component" value="Unassembled WGS sequence"/>
</dbReference>
<reference evidence="2 3" key="1">
    <citation type="submission" date="2014-01" db="EMBL/GenBank/DDBJ databases">
        <authorList>
            <person name="Durkin A.S."/>
            <person name="McCorrison J."/>
            <person name="Torralba M."/>
            <person name="Gillis M."/>
            <person name="Haft D.H."/>
            <person name="Methe B."/>
            <person name="Sutton G."/>
            <person name="Nelson K.E."/>
        </authorList>
    </citation>
    <scope>NUCLEOTIDE SEQUENCE [LARGE SCALE GENOMIC DNA]</scope>
    <source>
        <strain evidence="2 3">ATCC 51270</strain>
    </source>
</reference>
<name>Z4WW83_9PORP</name>
<dbReference type="AlphaFoldDB" id="Z4WW83"/>
<protein>
    <submittedName>
        <fullName evidence="2">Putative lipoprotein</fullName>
    </submittedName>
</protein>
<evidence type="ECO:0000313" key="2">
    <source>
        <dbReference type="EMBL" id="EWC92035.1"/>
    </source>
</evidence>
<gene>
    <name evidence="2" type="ORF">HMPREF0636_0910</name>
</gene>